<gene>
    <name evidence="2" type="ORF">ANN_06246</name>
</gene>
<organism evidence="2 3">
    <name type="scientific">Periplaneta americana</name>
    <name type="common">American cockroach</name>
    <name type="synonym">Blatta americana</name>
    <dbReference type="NCBI Taxonomy" id="6978"/>
    <lineage>
        <taxon>Eukaryota</taxon>
        <taxon>Metazoa</taxon>
        <taxon>Ecdysozoa</taxon>
        <taxon>Arthropoda</taxon>
        <taxon>Hexapoda</taxon>
        <taxon>Insecta</taxon>
        <taxon>Pterygota</taxon>
        <taxon>Neoptera</taxon>
        <taxon>Polyneoptera</taxon>
        <taxon>Dictyoptera</taxon>
        <taxon>Blattodea</taxon>
        <taxon>Blattoidea</taxon>
        <taxon>Blattidae</taxon>
        <taxon>Blattinae</taxon>
        <taxon>Periplaneta</taxon>
    </lineage>
</organism>
<feature type="compositionally biased region" description="Basic residues" evidence="1">
    <location>
        <begin position="68"/>
        <end position="79"/>
    </location>
</feature>
<keyword evidence="3" id="KW-1185">Reference proteome</keyword>
<dbReference type="EMBL" id="JAJSOF020000011">
    <property type="protein sequence ID" value="KAJ4444454.1"/>
    <property type="molecule type" value="Genomic_DNA"/>
</dbReference>
<evidence type="ECO:0000256" key="1">
    <source>
        <dbReference type="SAM" id="MobiDB-lite"/>
    </source>
</evidence>
<evidence type="ECO:0000313" key="2">
    <source>
        <dbReference type="EMBL" id="KAJ4444454.1"/>
    </source>
</evidence>
<feature type="region of interest" description="Disordered" evidence="1">
    <location>
        <begin position="59"/>
        <end position="79"/>
    </location>
</feature>
<name>A0ABQ8TES2_PERAM</name>
<protein>
    <submittedName>
        <fullName evidence="2">Uncharacterized protein</fullName>
    </submittedName>
</protein>
<dbReference type="Proteomes" id="UP001148838">
    <property type="component" value="Unassembled WGS sequence"/>
</dbReference>
<evidence type="ECO:0000313" key="3">
    <source>
        <dbReference type="Proteomes" id="UP001148838"/>
    </source>
</evidence>
<accession>A0ABQ8TES2</accession>
<comment type="caution">
    <text evidence="2">The sequence shown here is derived from an EMBL/GenBank/DDBJ whole genome shotgun (WGS) entry which is preliminary data.</text>
</comment>
<proteinExistence type="predicted"/>
<sequence>MSILRKIMQKTRRDKVTSEEIIMRLNIEAIGDLVNRRRKEWNHHVSRMTPDRTVCIGRNNLSAEGKKSPGRPKKRWKDS</sequence>
<reference evidence="2 3" key="1">
    <citation type="journal article" date="2022" name="Allergy">
        <title>Genome assembly and annotation of Periplaneta americana reveal a comprehensive cockroach allergen profile.</title>
        <authorList>
            <person name="Wang L."/>
            <person name="Xiong Q."/>
            <person name="Saelim N."/>
            <person name="Wang L."/>
            <person name="Nong W."/>
            <person name="Wan A.T."/>
            <person name="Shi M."/>
            <person name="Liu X."/>
            <person name="Cao Q."/>
            <person name="Hui J.H.L."/>
            <person name="Sookrung N."/>
            <person name="Leung T.F."/>
            <person name="Tungtrongchitr A."/>
            <person name="Tsui S.K.W."/>
        </authorList>
    </citation>
    <scope>NUCLEOTIDE SEQUENCE [LARGE SCALE GENOMIC DNA]</scope>
    <source>
        <strain evidence="2">PWHHKU_190912</strain>
    </source>
</reference>